<dbReference type="EMBL" id="UZAK01001232">
    <property type="protein sequence ID" value="VDO68129.1"/>
    <property type="molecule type" value="Genomic_DNA"/>
</dbReference>
<evidence type="ECO:0000313" key="4">
    <source>
        <dbReference type="WBParaSite" id="SCUD_0000150701-mRNA-1"/>
    </source>
</evidence>
<reference evidence="2 3" key="2">
    <citation type="submission" date="2018-11" db="EMBL/GenBank/DDBJ databases">
        <authorList>
            <consortium name="Pathogen Informatics"/>
        </authorList>
    </citation>
    <scope>NUCLEOTIDE SEQUENCE [LARGE SCALE GENOMIC DNA]</scope>
    <source>
        <strain evidence="2">Dakar</strain>
        <strain evidence="3">Dakar, Senegal</strain>
    </source>
</reference>
<accession>A0A183JFP0</accession>
<dbReference type="PANTHER" id="PTHR19446">
    <property type="entry name" value="REVERSE TRANSCRIPTASES"/>
    <property type="match status" value="1"/>
</dbReference>
<proteinExistence type="predicted"/>
<evidence type="ECO:0000313" key="2">
    <source>
        <dbReference type="EMBL" id="VDO68129.1"/>
    </source>
</evidence>
<evidence type="ECO:0000313" key="3">
    <source>
        <dbReference type="Proteomes" id="UP000279833"/>
    </source>
</evidence>
<organism evidence="4">
    <name type="scientific">Schistosoma curassoni</name>
    <dbReference type="NCBI Taxonomy" id="6186"/>
    <lineage>
        <taxon>Eukaryota</taxon>
        <taxon>Metazoa</taxon>
        <taxon>Spiralia</taxon>
        <taxon>Lophotrochozoa</taxon>
        <taxon>Platyhelminthes</taxon>
        <taxon>Trematoda</taxon>
        <taxon>Digenea</taxon>
        <taxon>Strigeidida</taxon>
        <taxon>Schistosomatoidea</taxon>
        <taxon>Schistosomatidae</taxon>
        <taxon>Schistosoma</taxon>
    </lineage>
</organism>
<name>A0A183JFP0_9TREM</name>
<dbReference type="AlphaFoldDB" id="A0A183JFP0"/>
<reference evidence="4" key="1">
    <citation type="submission" date="2016-06" db="UniProtKB">
        <authorList>
            <consortium name="WormBaseParasite"/>
        </authorList>
    </citation>
    <scope>IDENTIFICATION</scope>
</reference>
<feature type="compositionally biased region" description="Basic and acidic residues" evidence="1">
    <location>
        <begin position="16"/>
        <end position="26"/>
    </location>
</feature>
<evidence type="ECO:0000256" key="1">
    <source>
        <dbReference type="SAM" id="MobiDB-lite"/>
    </source>
</evidence>
<dbReference type="WBParaSite" id="SCUD_0000150701-mRNA-1">
    <property type="protein sequence ID" value="SCUD_0000150701-mRNA-1"/>
    <property type="gene ID" value="SCUD_0000150701"/>
</dbReference>
<protein>
    <submittedName>
        <fullName evidence="4">Reverse transcriptase domain-containing protein</fullName>
    </submittedName>
</protein>
<dbReference type="Proteomes" id="UP000279833">
    <property type="component" value="Unassembled WGS sequence"/>
</dbReference>
<keyword evidence="3" id="KW-1185">Reference proteome</keyword>
<sequence length="130" mass="15147">MKQLYDTTKKLTGKYSKPERPVKDEEGGPITEIQQQRNRWVEYFEKLLNRLVPMNPHDIEAAHTDLPRDFNPPTTKEITMAIRQIKSGKAAGPDNIPAEALKPDIEVNTSMLYPLFKKIWEEEQLPMNWK</sequence>
<gene>
    <name evidence="2" type="ORF">SCUD_LOCUS1508</name>
</gene>
<feature type="region of interest" description="Disordered" evidence="1">
    <location>
        <begin position="1"/>
        <end position="29"/>
    </location>
</feature>